<dbReference type="EC" id="3.1.3.-" evidence="2"/>
<evidence type="ECO:0000313" key="3">
    <source>
        <dbReference type="Proteomes" id="UP001239083"/>
    </source>
</evidence>
<dbReference type="Gene3D" id="3.40.50.1240">
    <property type="entry name" value="Phosphoglycerate mutase-like"/>
    <property type="match status" value="1"/>
</dbReference>
<dbReference type="PANTHER" id="PTHR47623:SF1">
    <property type="entry name" value="OS09G0287300 PROTEIN"/>
    <property type="match status" value="1"/>
</dbReference>
<gene>
    <name evidence="2" type="ORF">QFZ26_001238</name>
</gene>
<proteinExistence type="predicted"/>
<keyword evidence="2" id="KW-0378">Hydrolase</keyword>
<dbReference type="EMBL" id="JAUSYY010000001">
    <property type="protein sequence ID" value="MDQ0893683.1"/>
    <property type="molecule type" value="Genomic_DNA"/>
</dbReference>
<dbReference type="Proteomes" id="UP001239083">
    <property type="component" value="Unassembled WGS sequence"/>
</dbReference>
<dbReference type="InterPro" id="IPR029033">
    <property type="entry name" value="His_PPase_superfam"/>
</dbReference>
<protein>
    <submittedName>
        <fullName evidence="2">Phosphohistidine phosphatase</fullName>
        <ecNumber evidence="2">3.1.3.-</ecNumber>
    </submittedName>
</protein>
<keyword evidence="3" id="KW-1185">Reference proteome</keyword>
<accession>A0ABU0R6G9</accession>
<sequence>MKTLLLVRHAKSSWEQTGVSDHERPLNHRGRRDAPDMGRRLAERGVAPDVLLTSTAVRARSTAALIADALGFDQARITADERLYGASVDEVLAVIRELADDDSCAIVVGHNPETESLAHRFAGEIRDLPTGAVAEFTFDVDAWDELGEVAPTSVRLDTPRS</sequence>
<evidence type="ECO:0000313" key="2">
    <source>
        <dbReference type="EMBL" id="MDQ0893683.1"/>
    </source>
</evidence>
<feature type="compositionally biased region" description="Basic and acidic residues" evidence="1">
    <location>
        <begin position="20"/>
        <end position="35"/>
    </location>
</feature>
<dbReference type="CDD" id="cd07067">
    <property type="entry name" value="HP_PGM_like"/>
    <property type="match status" value="1"/>
</dbReference>
<organism evidence="2 3">
    <name type="scientific">Agromyces ramosus</name>
    <dbReference type="NCBI Taxonomy" id="33879"/>
    <lineage>
        <taxon>Bacteria</taxon>
        <taxon>Bacillati</taxon>
        <taxon>Actinomycetota</taxon>
        <taxon>Actinomycetes</taxon>
        <taxon>Micrococcales</taxon>
        <taxon>Microbacteriaceae</taxon>
        <taxon>Agromyces</taxon>
    </lineage>
</organism>
<name>A0ABU0R6G9_9MICO</name>
<dbReference type="InterPro" id="IPR013078">
    <property type="entry name" value="His_Pase_superF_clade-1"/>
</dbReference>
<feature type="region of interest" description="Disordered" evidence="1">
    <location>
        <begin position="16"/>
        <end position="35"/>
    </location>
</feature>
<dbReference type="PANTHER" id="PTHR47623">
    <property type="entry name" value="OS09G0287300 PROTEIN"/>
    <property type="match status" value="1"/>
</dbReference>
<dbReference type="RefSeq" id="WP_307040307.1">
    <property type="nucleotide sequence ID" value="NZ_JAUSYY010000001.1"/>
</dbReference>
<comment type="caution">
    <text evidence="2">The sequence shown here is derived from an EMBL/GenBank/DDBJ whole genome shotgun (WGS) entry which is preliminary data.</text>
</comment>
<dbReference type="GO" id="GO:0016787">
    <property type="term" value="F:hydrolase activity"/>
    <property type="evidence" value="ECO:0007669"/>
    <property type="project" value="UniProtKB-KW"/>
</dbReference>
<dbReference type="SUPFAM" id="SSF53254">
    <property type="entry name" value="Phosphoglycerate mutase-like"/>
    <property type="match status" value="1"/>
</dbReference>
<dbReference type="Pfam" id="PF00300">
    <property type="entry name" value="His_Phos_1"/>
    <property type="match status" value="1"/>
</dbReference>
<evidence type="ECO:0000256" key="1">
    <source>
        <dbReference type="SAM" id="MobiDB-lite"/>
    </source>
</evidence>
<reference evidence="2 3" key="1">
    <citation type="submission" date="2023-07" db="EMBL/GenBank/DDBJ databases">
        <title>Comparative genomics of wheat-associated soil bacteria to identify genetic determinants of phenazine resistance.</title>
        <authorList>
            <person name="Mouncey N."/>
        </authorList>
    </citation>
    <scope>NUCLEOTIDE SEQUENCE [LARGE SCALE GENOMIC DNA]</scope>
    <source>
        <strain evidence="2 3">V3I3</strain>
    </source>
</reference>